<evidence type="ECO:0000313" key="2">
    <source>
        <dbReference type="Proteomes" id="UP000053176"/>
    </source>
</evidence>
<dbReference type="Proteomes" id="UP000053176">
    <property type="component" value="Unassembled WGS sequence"/>
</dbReference>
<proteinExistence type="predicted"/>
<dbReference type="InterPro" id="IPR050772">
    <property type="entry name" value="Hydratase-Decarb/MhpD_sf"/>
</dbReference>
<sequence>MPADIDAIAEAIAEAHRNPRQRIPASRFVDLTRGDAMAVQGAVLKRLRERVPVAKVAMPPDGIATGAPIPAGMVIDDGGTIELGERDLAGLEIEVAVRLGADLTPEIAKAGRPAALQTIQHFVLGIELIGSRIDDRTKAGPFGPLADNMVTGGYVIGKQVLAHAPKVDGMAITLSSDGAISQRETAKYPFGDAISPIIAFAEMADDHFGGFKKGMVITTGSLSPLLIVPKRGHIEISLGDFTPLSFMLS</sequence>
<dbReference type="SUPFAM" id="SSF56529">
    <property type="entry name" value="FAH"/>
    <property type="match status" value="1"/>
</dbReference>
<dbReference type="OrthoDB" id="7854191at2"/>
<evidence type="ECO:0008006" key="3">
    <source>
        <dbReference type="Google" id="ProtNLM"/>
    </source>
</evidence>
<name>A0A117N445_RHILI</name>
<dbReference type="AlphaFoldDB" id="A0A117N445"/>
<comment type="caution">
    <text evidence="1">The sequence shown here is derived from an EMBL/GenBank/DDBJ whole genome shotgun (WGS) entry which is preliminary data.</text>
</comment>
<dbReference type="PANTHER" id="PTHR30143:SF0">
    <property type="entry name" value="2-KETO-4-PENTENOATE HYDRATASE"/>
    <property type="match status" value="1"/>
</dbReference>
<dbReference type="Gene3D" id="3.90.850.10">
    <property type="entry name" value="Fumarylacetoacetase-like, C-terminal domain"/>
    <property type="match status" value="1"/>
</dbReference>
<dbReference type="EMBL" id="LPWA01000090">
    <property type="protein sequence ID" value="KUM27576.1"/>
    <property type="molecule type" value="Genomic_DNA"/>
</dbReference>
<protein>
    <recommendedName>
        <fullName evidence="3">2-keto-4-pentenoate hydratase</fullName>
    </recommendedName>
</protein>
<gene>
    <name evidence="1" type="ORF">AU467_16935</name>
</gene>
<dbReference type="GO" id="GO:0005737">
    <property type="term" value="C:cytoplasm"/>
    <property type="evidence" value="ECO:0007669"/>
    <property type="project" value="TreeGrafter"/>
</dbReference>
<accession>A0A117N445</accession>
<evidence type="ECO:0000313" key="1">
    <source>
        <dbReference type="EMBL" id="KUM27576.1"/>
    </source>
</evidence>
<dbReference type="InterPro" id="IPR036663">
    <property type="entry name" value="Fumarylacetoacetase_C_sf"/>
</dbReference>
<dbReference type="PANTHER" id="PTHR30143">
    <property type="entry name" value="ACID HYDRATASE"/>
    <property type="match status" value="1"/>
</dbReference>
<organism evidence="1 2">
    <name type="scientific">Rhizobium loti</name>
    <name type="common">Mesorhizobium loti</name>
    <dbReference type="NCBI Taxonomy" id="381"/>
    <lineage>
        <taxon>Bacteria</taxon>
        <taxon>Pseudomonadati</taxon>
        <taxon>Pseudomonadota</taxon>
        <taxon>Alphaproteobacteria</taxon>
        <taxon>Hyphomicrobiales</taxon>
        <taxon>Phyllobacteriaceae</taxon>
        <taxon>Mesorhizobium</taxon>
    </lineage>
</organism>
<dbReference type="GO" id="GO:0008684">
    <property type="term" value="F:2-oxopent-4-enoate hydratase activity"/>
    <property type="evidence" value="ECO:0007669"/>
    <property type="project" value="TreeGrafter"/>
</dbReference>
<reference evidence="1 2" key="1">
    <citation type="submission" date="2015-12" db="EMBL/GenBank/DDBJ databases">
        <title>Draft genome sequence of Mesorhizobium sp. UFLA 01-765, a multitolerant efficient symbiont and plant-growth promoting strain isolated from Zn-mining soil using Leucaena leucocephala as a trap plant.</title>
        <authorList>
            <person name="Rangel W.M."/>
            <person name="Thijs S."/>
            <person name="Longatti S.M."/>
            <person name="Moreira F.M."/>
            <person name="Weyens N."/>
            <person name="Vangronsveld J."/>
            <person name="Van Hamme J.D."/>
            <person name="Bottos E.M."/>
            <person name="Rineau F."/>
        </authorList>
    </citation>
    <scope>NUCLEOTIDE SEQUENCE [LARGE SCALE GENOMIC DNA]</scope>
    <source>
        <strain evidence="1 2">UFLA 01-765</strain>
    </source>
</reference>